<dbReference type="Proteomes" id="UP000467327">
    <property type="component" value="Chromosome"/>
</dbReference>
<reference evidence="5 6" key="1">
    <citation type="journal article" date="2019" name="Emerg. Microbes Infect.">
        <title>Comprehensive subspecies identification of 175 nontuberculous mycobacteria species based on 7547 genomic profiles.</title>
        <authorList>
            <person name="Matsumoto Y."/>
            <person name="Kinjo T."/>
            <person name="Motooka D."/>
            <person name="Nabeya D."/>
            <person name="Jung N."/>
            <person name="Uechi K."/>
            <person name="Horii T."/>
            <person name="Iida T."/>
            <person name="Fujita J."/>
            <person name="Nakamura S."/>
        </authorList>
    </citation>
    <scope>NUCLEOTIDE SEQUENCE [LARGE SCALE GENOMIC DNA]</scope>
    <source>
        <strain evidence="5 6">JCM 6376</strain>
    </source>
</reference>
<comment type="catalytic activity">
    <reaction evidence="1 4">
        <text>(4aS,6R)-4a-hydroxy-L-erythro-5,6,7,8-tetrahydrobiopterin = (6R)-L-erythro-6,7-dihydrobiopterin + H2O</text>
        <dbReference type="Rhea" id="RHEA:11920"/>
        <dbReference type="ChEBI" id="CHEBI:15377"/>
        <dbReference type="ChEBI" id="CHEBI:15642"/>
        <dbReference type="ChEBI" id="CHEBI:43120"/>
        <dbReference type="EC" id="4.2.1.96"/>
    </reaction>
</comment>
<proteinExistence type="inferred from homology"/>
<dbReference type="NCBIfam" id="NF002017">
    <property type="entry name" value="PRK00823.1-2"/>
    <property type="match status" value="1"/>
</dbReference>
<evidence type="ECO:0000313" key="5">
    <source>
        <dbReference type="EMBL" id="BBX09422.1"/>
    </source>
</evidence>
<dbReference type="RefSeq" id="WP_115321688.1">
    <property type="nucleotide sequence ID" value="NZ_AP022561.1"/>
</dbReference>
<keyword evidence="6" id="KW-1185">Reference proteome</keyword>
<organism evidence="5 6">
    <name type="scientific">Mycolicibacterium aichiense</name>
    <dbReference type="NCBI Taxonomy" id="1799"/>
    <lineage>
        <taxon>Bacteria</taxon>
        <taxon>Bacillati</taxon>
        <taxon>Actinomycetota</taxon>
        <taxon>Actinomycetes</taxon>
        <taxon>Mycobacteriales</taxon>
        <taxon>Mycobacteriaceae</taxon>
        <taxon>Mycolicibacterium</taxon>
    </lineage>
</organism>
<sequence length="95" mass="10515">MAVLTDEEVNSAVTKLDGWEHADGALRRSVKFPTFLDGIDAVRRVAESAERQDHHPDIDIRWRTVTFVLVTHSEGGITDKDVQMASDINGIVGEV</sequence>
<dbReference type="Pfam" id="PF01329">
    <property type="entry name" value="Pterin_4a"/>
    <property type="match status" value="1"/>
</dbReference>
<dbReference type="InterPro" id="IPR036428">
    <property type="entry name" value="PCD_sf"/>
</dbReference>
<comment type="similarity">
    <text evidence="2 4">Belongs to the pterin-4-alpha-carbinolamine dehydratase family.</text>
</comment>
<dbReference type="EMBL" id="AP022561">
    <property type="protein sequence ID" value="BBX09422.1"/>
    <property type="molecule type" value="Genomic_DNA"/>
</dbReference>
<evidence type="ECO:0000256" key="1">
    <source>
        <dbReference type="ARBA" id="ARBA00001554"/>
    </source>
</evidence>
<keyword evidence="3 4" id="KW-0456">Lyase</keyword>
<dbReference type="GO" id="GO:0008124">
    <property type="term" value="F:4-alpha-hydroxytetrahydrobiopterin dehydratase activity"/>
    <property type="evidence" value="ECO:0007669"/>
    <property type="project" value="UniProtKB-UniRule"/>
</dbReference>
<name>A0AAD1MCG1_9MYCO</name>
<evidence type="ECO:0000256" key="4">
    <source>
        <dbReference type="HAMAP-Rule" id="MF_00434"/>
    </source>
</evidence>
<dbReference type="PANTHER" id="PTHR12599">
    <property type="entry name" value="PTERIN-4-ALPHA-CARBINOLAMINE DEHYDRATASE"/>
    <property type="match status" value="1"/>
</dbReference>
<protein>
    <recommendedName>
        <fullName evidence="4">Putative pterin-4-alpha-carbinolamine dehydratase</fullName>
        <shortName evidence="4">PHS</shortName>
        <ecNumber evidence="4">4.2.1.96</ecNumber>
    </recommendedName>
    <alternativeName>
        <fullName evidence="4">4-alpha-hydroxy-tetrahydropterin dehydratase</fullName>
    </alternativeName>
    <alternativeName>
        <fullName evidence="4">Pterin carbinolamine dehydratase</fullName>
        <shortName evidence="4">PCD</shortName>
    </alternativeName>
</protein>
<evidence type="ECO:0000256" key="3">
    <source>
        <dbReference type="ARBA" id="ARBA00023239"/>
    </source>
</evidence>
<accession>A0AAD1MCG1</accession>
<gene>
    <name evidence="5" type="ORF">MAIC_42250</name>
</gene>
<dbReference type="HAMAP" id="MF_00434">
    <property type="entry name" value="Pterin_4_alpha"/>
    <property type="match status" value="1"/>
</dbReference>
<dbReference type="KEGG" id="maic:MAIC_42250"/>
<dbReference type="PANTHER" id="PTHR12599:SF0">
    <property type="entry name" value="PTERIN-4-ALPHA-CARBINOLAMINE DEHYDRATASE"/>
    <property type="match status" value="1"/>
</dbReference>
<dbReference type="SUPFAM" id="SSF55248">
    <property type="entry name" value="PCD-like"/>
    <property type="match status" value="1"/>
</dbReference>
<evidence type="ECO:0000256" key="2">
    <source>
        <dbReference type="ARBA" id="ARBA00006472"/>
    </source>
</evidence>
<dbReference type="AlphaFoldDB" id="A0AAD1MCG1"/>
<dbReference type="GO" id="GO:0006729">
    <property type="term" value="P:tetrahydrobiopterin biosynthetic process"/>
    <property type="evidence" value="ECO:0007669"/>
    <property type="project" value="InterPro"/>
</dbReference>
<dbReference type="CDD" id="cd00488">
    <property type="entry name" value="PCD_DCoH"/>
    <property type="match status" value="1"/>
</dbReference>
<evidence type="ECO:0000313" key="6">
    <source>
        <dbReference type="Proteomes" id="UP000467327"/>
    </source>
</evidence>
<dbReference type="Gene3D" id="3.30.1360.20">
    <property type="entry name" value="Transcriptional coactivator/pterin dehydratase"/>
    <property type="match status" value="1"/>
</dbReference>
<dbReference type="EC" id="4.2.1.96" evidence="4"/>
<dbReference type="InterPro" id="IPR001533">
    <property type="entry name" value="Pterin_deHydtase"/>
</dbReference>